<dbReference type="AlphaFoldDB" id="A9VVL3"/>
<organism evidence="1 2">
    <name type="scientific">Bacillus mycoides (strain KBAB4)</name>
    <name type="common">Bacillus weihenstephanensis</name>
    <dbReference type="NCBI Taxonomy" id="315730"/>
    <lineage>
        <taxon>Bacteria</taxon>
        <taxon>Bacillati</taxon>
        <taxon>Bacillota</taxon>
        <taxon>Bacilli</taxon>
        <taxon>Bacillales</taxon>
        <taxon>Bacillaceae</taxon>
        <taxon>Bacillus</taxon>
        <taxon>Bacillus cereus group</taxon>
    </lineage>
</organism>
<evidence type="ECO:0008006" key="3">
    <source>
        <dbReference type="Google" id="ProtNLM"/>
    </source>
</evidence>
<dbReference type="RefSeq" id="WP_012260065.1">
    <property type="nucleotide sequence ID" value="NC_010182.1"/>
</dbReference>
<gene>
    <name evidence="1" type="ordered locus">BcerKBAB4_5334</name>
</gene>
<sequence length="123" mass="13883">MRMAEVESYVKSLVPHTYYAYSFPTTGRDDSVVILINGGFPTEETGVRRPSIQLLVRGTPNDKAGAEEMAYRLYDAMKFKRDFMIGETSVVEMKAMQSAPTWTGEDGAKRPIFSLNFETTIRN</sequence>
<dbReference type="EMBL" id="CP000906">
    <property type="protein sequence ID" value="ABY46828.1"/>
    <property type="molecule type" value="Genomic_DNA"/>
</dbReference>
<dbReference type="Proteomes" id="UP000002154">
    <property type="component" value="Plasmid pBWB403"/>
</dbReference>
<dbReference type="Pfam" id="PF12691">
    <property type="entry name" value="Phage_tail_terminator_6"/>
    <property type="match status" value="1"/>
</dbReference>
<accession>A9VVL3</accession>
<evidence type="ECO:0000313" key="1">
    <source>
        <dbReference type="EMBL" id="ABY46828.1"/>
    </source>
</evidence>
<dbReference type="InterPro" id="IPR024411">
    <property type="entry name" value="Tail_terminator_phage"/>
</dbReference>
<evidence type="ECO:0000313" key="2">
    <source>
        <dbReference type="Proteomes" id="UP000002154"/>
    </source>
</evidence>
<protein>
    <recommendedName>
        <fullName evidence="3">DUF3168 domain-containing protein</fullName>
    </recommendedName>
</protein>
<keyword evidence="1" id="KW-0614">Plasmid</keyword>
<dbReference type="HOGENOM" id="CLU_162002_0_0_9"/>
<geneLocation type="plasmid" evidence="1 2">
    <name>pBWB403</name>
</geneLocation>
<name>A9VVL3_BACMK</name>
<proteinExistence type="predicted"/>
<reference evidence="1 2" key="1">
    <citation type="journal article" date="2008" name="Chem. Biol. Interact.">
        <title>Extending the Bacillus cereus group genomics to putative food-borne pathogens of different toxicity.</title>
        <authorList>
            <person name="Lapidus A."/>
            <person name="Goltsman E."/>
            <person name="Auger S."/>
            <person name="Galleron N."/>
            <person name="Segurens B."/>
            <person name="Dossat C."/>
            <person name="Land M.L."/>
            <person name="Broussolle V."/>
            <person name="Brillard J."/>
            <person name="Guinebretiere M.H."/>
            <person name="Sanchis V."/>
            <person name="Nguen-The C."/>
            <person name="Lereclus D."/>
            <person name="Richardson P."/>
            <person name="Wincker P."/>
            <person name="Weissenbach J."/>
            <person name="Ehrlich S.D."/>
            <person name="Sorokin A."/>
        </authorList>
    </citation>
    <scope>NUCLEOTIDE SEQUENCE [LARGE SCALE GENOMIC DNA]</scope>
    <source>
        <strain evidence="2">KBAB4</strain>
    </source>
</reference>
<dbReference type="KEGG" id="bwe:BcerKBAB4_5334"/>